<proteinExistence type="predicted"/>
<comment type="caution">
    <text evidence="2">The sequence shown here is derived from an EMBL/GenBank/DDBJ whole genome shotgun (WGS) entry which is preliminary data.</text>
</comment>
<keyword evidence="3" id="KW-1185">Reference proteome</keyword>
<evidence type="ECO:0000313" key="3">
    <source>
        <dbReference type="Proteomes" id="UP000824998"/>
    </source>
</evidence>
<organism evidence="2 3">
    <name type="scientific">Amylocarpus encephaloides</name>
    <dbReference type="NCBI Taxonomy" id="45428"/>
    <lineage>
        <taxon>Eukaryota</taxon>
        <taxon>Fungi</taxon>
        <taxon>Dikarya</taxon>
        <taxon>Ascomycota</taxon>
        <taxon>Pezizomycotina</taxon>
        <taxon>Leotiomycetes</taxon>
        <taxon>Helotiales</taxon>
        <taxon>Helotiales incertae sedis</taxon>
        <taxon>Amylocarpus</taxon>
    </lineage>
</organism>
<accession>A0A9P7Y640</accession>
<dbReference type="AlphaFoldDB" id="A0A9P7Y640"/>
<sequence length="176" mass="19079">MAPPIAMQDVIQPSESVLLRTFRQMERVVEPKSTNAKILALGTAVALQVSAVAPQHIARPDVNSLLELAPTLIFHQMELVVAPTNLNVMALAMAIAAANIITVELLLYIVGLDASAILGIAPPLPYPRQYQNRQTCPLMGPVERMERNAREVDWEIAAQAQDIAVIPSAIALRDGM</sequence>
<evidence type="ECO:0000313" key="2">
    <source>
        <dbReference type="EMBL" id="KAG9227995.1"/>
    </source>
</evidence>
<keyword evidence="1" id="KW-0812">Transmembrane</keyword>
<reference evidence="2" key="1">
    <citation type="journal article" date="2021" name="IMA Fungus">
        <title>Genomic characterization of three marine fungi, including Emericellopsis atlantica sp. nov. with signatures of a generalist lifestyle and marine biomass degradation.</title>
        <authorList>
            <person name="Hagestad O.C."/>
            <person name="Hou L."/>
            <person name="Andersen J.H."/>
            <person name="Hansen E.H."/>
            <person name="Altermark B."/>
            <person name="Li C."/>
            <person name="Kuhnert E."/>
            <person name="Cox R.J."/>
            <person name="Crous P.W."/>
            <person name="Spatafora J.W."/>
            <person name="Lail K."/>
            <person name="Amirebrahimi M."/>
            <person name="Lipzen A."/>
            <person name="Pangilinan J."/>
            <person name="Andreopoulos W."/>
            <person name="Hayes R.D."/>
            <person name="Ng V."/>
            <person name="Grigoriev I.V."/>
            <person name="Jackson S.A."/>
            <person name="Sutton T.D.S."/>
            <person name="Dobson A.D.W."/>
            <person name="Rama T."/>
        </authorList>
    </citation>
    <scope>NUCLEOTIDE SEQUENCE</scope>
    <source>
        <strain evidence="2">TRa018bII</strain>
    </source>
</reference>
<evidence type="ECO:0000256" key="1">
    <source>
        <dbReference type="SAM" id="Phobius"/>
    </source>
</evidence>
<protein>
    <submittedName>
        <fullName evidence="2">Uncharacterized protein</fullName>
    </submittedName>
</protein>
<feature type="transmembrane region" description="Helical" evidence="1">
    <location>
        <begin position="88"/>
        <end position="110"/>
    </location>
</feature>
<dbReference type="EMBL" id="MU252238">
    <property type="protein sequence ID" value="KAG9227995.1"/>
    <property type="molecule type" value="Genomic_DNA"/>
</dbReference>
<gene>
    <name evidence="2" type="ORF">BJ875DRAFT_447266</name>
</gene>
<dbReference type="Proteomes" id="UP000824998">
    <property type="component" value="Unassembled WGS sequence"/>
</dbReference>
<keyword evidence="1" id="KW-0472">Membrane</keyword>
<name>A0A9P7Y640_9HELO</name>
<keyword evidence="1" id="KW-1133">Transmembrane helix</keyword>